<feature type="signal peptide" evidence="6">
    <location>
        <begin position="1"/>
        <end position="23"/>
    </location>
</feature>
<feature type="transmembrane region" description="Helical" evidence="5">
    <location>
        <begin position="64"/>
        <end position="81"/>
    </location>
</feature>
<feature type="chain" id="PRO_5007509185" evidence="6">
    <location>
        <begin position="24"/>
        <end position="246"/>
    </location>
</feature>
<dbReference type="PANTHER" id="PTHR33507">
    <property type="entry name" value="INNER MEMBRANE PROTEIN YBBJ"/>
    <property type="match status" value="1"/>
</dbReference>
<evidence type="ECO:0000259" key="8">
    <source>
        <dbReference type="Pfam" id="PF24961"/>
    </source>
</evidence>
<feature type="domain" description="NfeD integral membrane" evidence="8">
    <location>
        <begin position="44"/>
        <end position="156"/>
    </location>
</feature>
<organism evidence="9 10">
    <name type="scientific">Rummeliibacillus stabekisii</name>
    <dbReference type="NCBI Taxonomy" id="241244"/>
    <lineage>
        <taxon>Bacteria</taxon>
        <taxon>Bacillati</taxon>
        <taxon>Bacillota</taxon>
        <taxon>Bacilli</taxon>
        <taxon>Bacillales</taxon>
        <taxon>Caryophanaceae</taxon>
        <taxon>Rummeliibacillus</taxon>
    </lineage>
</organism>
<dbReference type="PANTHER" id="PTHR33507:SF3">
    <property type="entry name" value="INNER MEMBRANE PROTEIN YBBJ"/>
    <property type="match status" value="1"/>
</dbReference>
<proteinExistence type="predicted"/>
<gene>
    <name evidence="9" type="ORF">ATY39_04260</name>
</gene>
<reference evidence="9 10" key="1">
    <citation type="journal article" date="2016" name="Genome Announc.">
        <title>Whole-Genome Sequence of Rummeliibacillus stabekisii Strain PP9 Isolated from Antarctic Soil.</title>
        <authorList>
            <person name="da Mota F.F."/>
            <person name="Vollu R.E."/>
            <person name="Jurelevicius D."/>
            <person name="Seldin L."/>
        </authorList>
    </citation>
    <scope>NUCLEOTIDE SEQUENCE [LARGE SCALE GENOMIC DNA]</scope>
    <source>
        <strain evidence="9 10">PP9</strain>
    </source>
</reference>
<dbReference type="KEGG" id="rst:ATY39_04260"/>
<feature type="transmembrane region" description="Helical" evidence="5">
    <location>
        <begin position="112"/>
        <end position="131"/>
    </location>
</feature>
<evidence type="ECO:0000259" key="7">
    <source>
        <dbReference type="Pfam" id="PF01957"/>
    </source>
</evidence>
<dbReference type="Pfam" id="PF01957">
    <property type="entry name" value="NfeD"/>
    <property type="match status" value="1"/>
</dbReference>
<feature type="transmembrane region" description="Helical" evidence="5">
    <location>
        <begin position="38"/>
        <end position="57"/>
    </location>
</feature>
<comment type="subcellular location">
    <subcellularLocation>
        <location evidence="1">Membrane</location>
        <topology evidence="1">Multi-pass membrane protein</topology>
    </subcellularLocation>
</comment>
<feature type="transmembrane region" description="Helical" evidence="5">
    <location>
        <begin position="137"/>
        <end position="158"/>
    </location>
</feature>
<accession>A0A143HB60</accession>
<keyword evidence="3 5" id="KW-1133">Transmembrane helix</keyword>
<feature type="transmembrane region" description="Helical" evidence="5">
    <location>
        <begin position="87"/>
        <end position="105"/>
    </location>
</feature>
<dbReference type="RefSeq" id="WP_066786310.1">
    <property type="nucleotide sequence ID" value="NZ_CP014806.1"/>
</dbReference>
<dbReference type="InterPro" id="IPR012340">
    <property type="entry name" value="NA-bd_OB-fold"/>
</dbReference>
<dbReference type="OrthoDB" id="9806253at2"/>
<keyword evidence="6" id="KW-0732">Signal</keyword>
<feature type="domain" description="NfeD-like C-terminal" evidence="7">
    <location>
        <begin position="188"/>
        <end position="241"/>
    </location>
</feature>
<evidence type="ECO:0000256" key="6">
    <source>
        <dbReference type="SAM" id="SignalP"/>
    </source>
</evidence>
<dbReference type="InterPro" id="IPR056739">
    <property type="entry name" value="NfeD_membrane"/>
</dbReference>
<dbReference type="Pfam" id="PF24961">
    <property type="entry name" value="NfeD_membrane"/>
    <property type="match status" value="1"/>
</dbReference>
<evidence type="ECO:0000256" key="3">
    <source>
        <dbReference type="ARBA" id="ARBA00022989"/>
    </source>
</evidence>
<dbReference type="GO" id="GO:0005886">
    <property type="term" value="C:plasma membrane"/>
    <property type="evidence" value="ECO:0007669"/>
    <property type="project" value="TreeGrafter"/>
</dbReference>
<keyword evidence="2 5" id="KW-0812">Transmembrane</keyword>
<sequence length="246" mass="26277">MKKIIIILICTLSAAFVAEPSFAAQVSAASLPGWQLFMTHPITVTVLLSLASFGLVLQLFSPHFGFGGILSIVALLIFYVVHFIAGFASWLGIIMLLIGVGLVLLEFLLPGGIVGIIGFAAIIVSLISSGANTTHMAYAVLIALIIAVVGMVIMMKFFGKKLNLLNKMVLKDSTDTEHGYVSNLNRTDLLGKVAVTATPLRPSGTAMLGDERIDVVTEGGYIEAHRNVIIIKVEGVRIVVRESENV</sequence>
<keyword evidence="4 5" id="KW-0472">Membrane</keyword>
<dbReference type="InterPro" id="IPR052165">
    <property type="entry name" value="Membrane_assoc_protease"/>
</dbReference>
<reference evidence="10" key="2">
    <citation type="submission" date="2016-03" db="EMBL/GenBank/DDBJ databases">
        <authorList>
            <person name="Ploux O."/>
        </authorList>
    </citation>
    <scope>NUCLEOTIDE SEQUENCE [LARGE SCALE GENOMIC DNA]</scope>
    <source>
        <strain evidence="10">PP9</strain>
    </source>
</reference>
<dbReference type="EMBL" id="CP014806">
    <property type="protein sequence ID" value="AMW98725.1"/>
    <property type="molecule type" value="Genomic_DNA"/>
</dbReference>
<name>A0A143HB60_9BACL</name>
<evidence type="ECO:0000256" key="4">
    <source>
        <dbReference type="ARBA" id="ARBA00023136"/>
    </source>
</evidence>
<protein>
    <submittedName>
        <fullName evidence="9">Uncharacterized protein</fullName>
    </submittedName>
</protein>
<evidence type="ECO:0000313" key="10">
    <source>
        <dbReference type="Proteomes" id="UP000076021"/>
    </source>
</evidence>
<evidence type="ECO:0000256" key="1">
    <source>
        <dbReference type="ARBA" id="ARBA00004141"/>
    </source>
</evidence>
<dbReference type="Proteomes" id="UP000076021">
    <property type="component" value="Chromosome"/>
</dbReference>
<dbReference type="STRING" id="241244.ATY39_04260"/>
<dbReference type="InterPro" id="IPR002810">
    <property type="entry name" value="NfeD-like_C"/>
</dbReference>
<evidence type="ECO:0000313" key="9">
    <source>
        <dbReference type="EMBL" id="AMW98725.1"/>
    </source>
</evidence>
<keyword evidence="10" id="KW-1185">Reference proteome</keyword>
<dbReference type="AlphaFoldDB" id="A0A143HB60"/>
<evidence type="ECO:0000256" key="2">
    <source>
        <dbReference type="ARBA" id="ARBA00022692"/>
    </source>
</evidence>
<evidence type="ECO:0000256" key="5">
    <source>
        <dbReference type="SAM" id="Phobius"/>
    </source>
</evidence>
<dbReference type="Gene3D" id="2.40.50.140">
    <property type="entry name" value="Nucleic acid-binding proteins"/>
    <property type="match status" value="1"/>
</dbReference>